<comment type="similarity">
    <text evidence="1">Belongs to the LysR transcriptional regulatory family.</text>
</comment>
<dbReference type="Pfam" id="PF00126">
    <property type="entry name" value="HTH_1"/>
    <property type="match status" value="1"/>
</dbReference>
<evidence type="ECO:0000313" key="8">
    <source>
        <dbReference type="Proteomes" id="UP000243542"/>
    </source>
</evidence>
<dbReference type="PANTHER" id="PTHR30346:SF28">
    <property type="entry name" value="HTH-TYPE TRANSCRIPTIONAL REGULATOR CYNR"/>
    <property type="match status" value="1"/>
</dbReference>
<dbReference type="SUPFAM" id="SSF46785">
    <property type="entry name" value="Winged helix' DNA-binding domain"/>
    <property type="match status" value="1"/>
</dbReference>
<proteinExistence type="inferred from homology"/>
<feature type="domain" description="HTH lysR-type" evidence="6">
    <location>
        <begin position="1"/>
        <end position="58"/>
    </location>
</feature>
<sequence length="317" mass="34680">MELRHLRYFLAVAEERNFTRAAERLTIAQSPLSQQIRQLERDLGVELFTRTTRSVALTYAGEVFLQRARALLTDAETAADDARKAAAGQLGSLSVGFTGSATYELLPTLVRAYADRYPDVTLEVHSDMVTPRQTEQLLDGRLSVGVLRPPVTVPGLAVETIRHEPVVAILASRHPATVHRSLDLADLRDEWFISYPSDPPSTMYSVMRSACETAGFTPRIRQTVADSAALVALVAADMGVALVPASLRHLHINGATFRPLATPALTTGLALAYQETDVSPLVRRFIDTARTVVRSRTAVETPTPPPPNGDEHYGIEF</sequence>
<keyword evidence="4" id="KW-0804">Transcription</keyword>
<dbReference type="Gene3D" id="1.10.10.10">
    <property type="entry name" value="Winged helix-like DNA-binding domain superfamily/Winged helix DNA-binding domain"/>
    <property type="match status" value="1"/>
</dbReference>
<comment type="caution">
    <text evidence="7">The sequence shown here is derived from an EMBL/GenBank/DDBJ whole genome shotgun (WGS) entry which is preliminary data.</text>
</comment>
<evidence type="ECO:0000313" key="7">
    <source>
        <dbReference type="EMBL" id="PFG49197.1"/>
    </source>
</evidence>
<dbReference type="CDD" id="cd08414">
    <property type="entry name" value="PBP2_LTTR_aromatics_like"/>
    <property type="match status" value="1"/>
</dbReference>
<dbReference type="GO" id="GO:0003700">
    <property type="term" value="F:DNA-binding transcription factor activity"/>
    <property type="evidence" value="ECO:0007669"/>
    <property type="project" value="InterPro"/>
</dbReference>
<dbReference type="PRINTS" id="PR00039">
    <property type="entry name" value="HTHLYSR"/>
</dbReference>
<evidence type="ECO:0000259" key="6">
    <source>
        <dbReference type="PROSITE" id="PS50931"/>
    </source>
</evidence>
<dbReference type="InterPro" id="IPR036390">
    <property type="entry name" value="WH_DNA-bd_sf"/>
</dbReference>
<evidence type="ECO:0000256" key="5">
    <source>
        <dbReference type="SAM" id="MobiDB-lite"/>
    </source>
</evidence>
<gene>
    <name evidence="7" type="ORF">ATK36_4336</name>
</gene>
<keyword evidence="2" id="KW-0805">Transcription regulation</keyword>
<dbReference type="EMBL" id="PDJK01000002">
    <property type="protein sequence ID" value="PFG49197.1"/>
    <property type="molecule type" value="Genomic_DNA"/>
</dbReference>
<dbReference type="GO" id="GO:0032993">
    <property type="term" value="C:protein-DNA complex"/>
    <property type="evidence" value="ECO:0007669"/>
    <property type="project" value="TreeGrafter"/>
</dbReference>
<dbReference type="PROSITE" id="PS50931">
    <property type="entry name" value="HTH_LYSR"/>
    <property type="match status" value="1"/>
</dbReference>
<dbReference type="Pfam" id="PF03466">
    <property type="entry name" value="LysR_substrate"/>
    <property type="match status" value="1"/>
</dbReference>
<dbReference type="GO" id="GO:0003677">
    <property type="term" value="F:DNA binding"/>
    <property type="evidence" value="ECO:0007669"/>
    <property type="project" value="UniProtKB-KW"/>
</dbReference>
<keyword evidence="8" id="KW-1185">Reference proteome</keyword>
<dbReference type="FunFam" id="1.10.10.10:FF:000001">
    <property type="entry name" value="LysR family transcriptional regulator"/>
    <property type="match status" value="1"/>
</dbReference>
<dbReference type="Gene3D" id="3.40.190.10">
    <property type="entry name" value="Periplasmic binding protein-like II"/>
    <property type="match status" value="2"/>
</dbReference>
<dbReference type="InterPro" id="IPR005119">
    <property type="entry name" value="LysR_subst-bd"/>
</dbReference>
<dbReference type="InterPro" id="IPR000847">
    <property type="entry name" value="LysR_HTH_N"/>
</dbReference>
<accession>A0A2A9FCP2</accession>
<dbReference type="InterPro" id="IPR036388">
    <property type="entry name" value="WH-like_DNA-bd_sf"/>
</dbReference>
<dbReference type="RefSeq" id="WP_141544497.1">
    <property type="nucleotide sequence ID" value="NZ_JBIAKZ010000001.1"/>
</dbReference>
<dbReference type="AlphaFoldDB" id="A0A2A9FCP2"/>
<dbReference type="Proteomes" id="UP000243542">
    <property type="component" value="Unassembled WGS sequence"/>
</dbReference>
<reference evidence="7 8" key="1">
    <citation type="submission" date="2017-10" db="EMBL/GenBank/DDBJ databases">
        <title>Sequencing the genomes of 1000 actinobacteria strains.</title>
        <authorList>
            <person name="Klenk H.-P."/>
        </authorList>
    </citation>
    <scope>NUCLEOTIDE SEQUENCE [LARGE SCALE GENOMIC DNA]</scope>
    <source>
        <strain evidence="7 8">DSM 46092</strain>
    </source>
</reference>
<protein>
    <submittedName>
        <fullName evidence="7">LysR family transcriptional regulator</fullName>
    </submittedName>
</protein>
<evidence type="ECO:0000256" key="4">
    <source>
        <dbReference type="ARBA" id="ARBA00023163"/>
    </source>
</evidence>
<dbReference type="PANTHER" id="PTHR30346">
    <property type="entry name" value="TRANSCRIPTIONAL DUAL REGULATOR HCAR-RELATED"/>
    <property type="match status" value="1"/>
</dbReference>
<keyword evidence="3" id="KW-0238">DNA-binding</keyword>
<evidence type="ECO:0000256" key="2">
    <source>
        <dbReference type="ARBA" id="ARBA00023015"/>
    </source>
</evidence>
<feature type="region of interest" description="Disordered" evidence="5">
    <location>
        <begin position="296"/>
        <end position="317"/>
    </location>
</feature>
<organism evidence="7 8">
    <name type="scientific">Amycolatopsis sulphurea</name>
    <dbReference type="NCBI Taxonomy" id="76022"/>
    <lineage>
        <taxon>Bacteria</taxon>
        <taxon>Bacillati</taxon>
        <taxon>Actinomycetota</taxon>
        <taxon>Actinomycetes</taxon>
        <taxon>Pseudonocardiales</taxon>
        <taxon>Pseudonocardiaceae</taxon>
        <taxon>Amycolatopsis</taxon>
    </lineage>
</organism>
<evidence type="ECO:0000256" key="3">
    <source>
        <dbReference type="ARBA" id="ARBA00023125"/>
    </source>
</evidence>
<evidence type="ECO:0000256" key="1">
    <source>
        <dbReference type="ARBA" id="ARBA00009437"/>
    </source>
</evidence>
<dbReference type="SUPFAM" id="SSF53850">
    <property type="entry name" value="Periplasmic binding protein-like II"/>
    <property type="match status" value="1"/>
</dbReference>
<name>A0A2A9FCP2_9PSEU</name>